<name>A0A6N6WQX9_9BURK</name>
<dbReference type="Proteomes" id="UP000463700">
    <property type="component" value="Unassembled WGS sequence"/>
</dbReference>
<keyword evidence="1" id="KW-0378">Hydrolase</keyword>
<dbReference type="OrthoDB" id="8478129at2"/>
<evidence type="ECO:0000313" key="2">
    <source>
        <dbReference type="Proteomes" id="UP000463700"/>
    </source>
</evidence>
<organism evidence="1 2">
    <name type="scientific">Paraburkholderia madseniana</name>
    <dbReference type="NCBI Taxonomy" id="2599607"/>
    <lineage>
        <taxon>Bacteria</taxon>
        <taxon>Pseudomonadati</taxon>
        <taxon>Pseudomonadota</taxon>
        <taxon>Betaproteobacteria</taxon>
        <taxon>Burkholderiales</taxon>
        <taxon>Burkholderiaceae</taxon>
        <taxon>Paraburkholderia</taxon>
    </lineage>
</organism>
<reference evidence="1 2" key="1">
    <citation type="journal article" date="2020" name="Int. J. Syst. Evol. Microbiol.">
        <title>Paraburkholderia madseniana sp. nov., a phenolic acid-degrading bacterium isolated from acidic forest soil.</title>
        <authorList>
            <person name="Wilhelm R.C."/>
            <person name="Murphy S.J.L."/>
            <person name="Feriancek N.M."/>
            <person name="Karasz D.C."/>
            <person name="DeRito C.M."/>
            <person name="Newman J.D."/>
            <person name="Buckley D.H."/>
        </authorList>
    </citation>
    <scope>NUCLEOTIDE SEQUENCE [LARGE SCALE GENOMIC DNA]</scope>
    <source>
        <strain evidence="1 2">RP11</strain>
    </source>
</reference>
<gene>
    <name evidence="1" type="ORF">FSO04_02625</name>
</gene>
<dbReference type="PANTHER" id="PTHR35569">
    <property type="entry name" value="CYANAMIDE HYDRATASE DDI2-RELATED"/>
    <property type="match status" value="1"/>
</dbReference>
<proteinExistence type="predicted"/>
<comment type="caution">
    <text evidence="1">The sequence shown here is derived from an EMBL/GenBank/DDBJ whole genome shotgun (WGS) entry which is preliminary data.</text>
</comment>
<sequence length="220" mass="23455">MTPSCATSPDIVAGVPIPRSPMAVAAADAALACLPDVLVGHAARVFVFASLTLEREGLACDPGTLYVAAMFAGVGLSSAFGHSQLRYEVDSANAAREFLRRYGASAAEMNDVWHAIALHMTPGIPAHMSPLARGLSEAVRTDLLAENLNACTQTQRDEILQAYPRDSGFKERIIDAIGRGIAHRPASTFGTVSADVLERIDPEYCRVNFCGLILGAQWKD</sequence>
<protein>
    <submittedName>
        <fullName evidence="1">Phosphohydrolase</fullName>
    </submittedName>
</protein>
<accession>A0A6N6WQX9</accession>
<dbReference type="Gene3D" id="1.10.3210.10">
    <property type="entry name" value="Hypothetical protein af1432"/>
    <property type="match status" value="1"/>
</dbReference>
<dbReference type="PANTHER" id="PTHR35569:SF1">
    <property type="entry name" value="CYANAMIDE HYDRATASE DDI2-RELATED"/>
    <property type="match status" value="1"/>
</dbReference>
<dbReference type="GO" id="GO:0016787">
    <property type="term" value="F:hydrolase activity"/>
    <property type="evidence" value="ECO:0007669"/>
    <property type="project" value="UniProtKB-KW"/>
</dbReference>
<evidence type="ECO:0000313" key="1">
    <source>
        <dbReference type="EMBL" id="KAE8761490.1"/>
    </source>
</evidence>
<dbReference type="RefSeq" id="WP_154558213.1">
    <property type="nucleotide sequence ID" value="NZ_VOSW01000003.1"/>
</dbReference>
<dbReference type="SUPFAM" id="SSF109604">
    <property type="entry name" value="HD-domain/PDEase-like"/>
    <property type="match status" value="1"/>
</dbReference>
<dbReference type="EMBL" id="VOSW01000003">
    <property type="protein sequence ID" value="KAE8761490.1"/>
    <property type="molecule type" value="Genomic_DNA"/>
</dbReference>
<dbReference type="AlphaFoldDB" id="A0A6N6WQX9"/>